<evidence type="ECO:0000256" key="7">
    <source>
        <dbReference type="ARBA" id="ARBA00023242"/>
    </source>
</evidence>
<dbReference type="EMBL" id="CAJVCH010382905">
    <property type="protein sequence ID" value="CAG7816954.1"/>
    <property type="molecule type" value="Genomic_DNA"/>
</dbReference>
<evidence type="ECO:0000256" key="5">
    <source>
        <dbReference type="ARBA" id="ARBA00023010"/>
    </source>
</evidence>
<evidence type="ECO:0000256" key="3">
    <source>
        <dbReference type="ARBA" id="ARBA00022816"/>
    </source>
</evidence>
<dbReference type="GO" id="GO:0051028">
    <property type="term" value="P:mRNA transport"/>
    <property type="evidence" value="ECO:0007669"/>
    <property type="project" value="UniProtKB-KW"/>
</dbReference>
<keyword evidence="4" id="KW-0653">Protein transport</keyword>
<reference evidence="9" key="1">
    <citation type="submission" date="2021-06" db="EMBL/GenBank/DDBJ databases">
        <authorList>
            <person name="Hodson N. C."/>
            <person name="Mongue J. A."/>
            <person name="Jaron S. K."/>
        </authorList>
    </citation>
    <scope>NUCLEOTIDE SEQUENCE</scope>
</reference>
<dbReference type="Proteomes" id="UP000708208">
    <property type="component" value="Unassembled WGS sequence"/>
</dbReference>
<dbReference type="GO" id="GO:0015031">
    <property type="term" value="P:protein transport"/>
    <property type="evidence" value="ECO:0007669"/>
    <property type="project" value="UniProtKB-KW"/>
</dbReference>
<feature type="region of interest" description="Disordered" evidence="8">
    <location>
        <begin position="618"/>
        <end position="638"/>
    </location>
</feature>
<dbReference type="AlphaFoldDB" id="A0A8J2KPI4"/>
<dbReference type="GO" id="GO:0017056">
    <property type="term" value="F:structural constituent of nuclear pore"/>
    <property type="evidence" value="ECO:0007669"/>
    <property type="project" value="InterPro"/>
</dbReference>
<gene>
    <name evidence="9" type="ORF">AFUS01_LOCUS27545</name>
</gene>
<feature type="compositionally biased region" description="Polar residues" evidence="8">
    <location>
        <begin position="1"/>
        <end position="10"/>
    </location>
</feature>
<feature type="compositionally biased region" description="Polar residues" evidence="8">
    <location>
        <begin position="33"/>
        <end position="45"/>
    </location>
</feature>
<evidence type="ECO:0000313" key="9">
    <source>
        <dbReference type="EMBL" id="CAG7816954.1"/>
    </source>
</evidence>
<name>A0A8J2KPI4_9HEXA</name>
<keyword evidence="6" id="KW-0906">Nuclear pore complex</keyword>
<evidence type="ECO:0000313" key="10">
    <source>
        <dbReference type="Proteomes" id="UP000708208"/>
    </source>
</evidence>
<dbReference type="GO" id="GO:0008139">
    <property type="term" value="F:nuclear localization sequence binding"/>
    <property type="evidence" value="ECO:0007669"/>
    <property type="project" value="InterPro"/>
</dbReference>
<protein>
    <recommendedName>
        <fullName evidence="11">Nucleoporin p58/p45</fullName>
    </recommendedName>
</protein>
<proteinExistence type="predicted"/>
<keyword evidence="10" id="KW-1185">Reference proteome</keyword>
<comment type="subcellular location">
    <subcellularLocation>
        <location evidence="1">Nucleus</location>
        <location evidence="1">Nuclear pore complex</location>
    </subcellularLocation>
</comment>
<evidence type="ECO:0000256" key="1">
    <source>
        <dbReference type="ARBA" id="ARBA00004567"/>
    </source>
</evidence>
<dbReference type="OrthoDB" id="2538017at2759"/>
<organism evidence="9 10">
    <name type="scientific">Allacma fusca</name>
    <dbReference type="NCBI Taxonomy" id="39272"/>
    <lineage>
        <taxon>Eukaryota</taxon>
        <taxon>Metazoa</taxon>
        <taxon>Ecdysozoa</taxon>
        <taxon>Arthropoda</taxon>
        <taxon>Hexapoda</taxon>
        <taxon>Collembola</taxon>
        <taxon>Symphypleona</taxon>
        <taxon>Sminthuridae</taxon>
        <taxon>Allacma</taxon>
    </lineage>
</organism>
<evidence type="ECO:0000256" key="4">
    <source>
        <dbReference type="ARBA" id="ARBA00022927"/>
    </source>
</evidence>
<dbReference type="InterPro" id="IPR024882">
    <property type="entry name" value="NUP58/p45/49"/>
</dbReference>
<evidence type="ECO:0008006" key="11">
    <source>
        <dbReference type="Google" id="ProtNLM"/>
    </source>
</evidence>
<comment type="caution">
    <text evidence="9">The sequence shown here is derived from an EMBL/GenBank/DDBJ whole genome shotgun (WGS) entry which is preliminary data.</text>
</comment>
<evidence type="ECO:0000256" key="6">
    <source>
        <dbReference type="ARBA" id="ARBA00023132"/>
    </source>
</evidence>
<keyword evidence="2" id="KW-0813">Transport</keyword>
<accession>A0A8J2KPI4</accession>
<feature type="region of interest" description="Disordered" evidence="8">
    <location>
        <begin position="1"/>
        <end position="45"/>
    </location>
</feature>
<dbReference type="PANTHER" id="PTHR13437:SF2">
    <property type="entry name" value="NUCLEOPORIN P58_P45"/>
    <property type="match status" value="1"/>
</dbReference>
<keyword evidence="7" id="KW-0539">Nucleus</keyword>
<keyword evidence="3" id="KW-0509">mRNA transport</keyword>
<evidence type="ECO:0000256" key="8">
    <source>
        <dbReference type="SAM" id="MobiDB-lite"/>
    </source>
</evidence>
<evidence type="ECO:0000256" key="2">
    <source>
        <dbReference type="ARBA" id="ARBA00022448"/>
    </source>
</evidence>
<feature type="compositionally biased region" description="Polar residues" evidence="8">
    <location>
        <begin position="618"/>
        <end position="631"/>
    </location>
</feature>
<dbReference type="PANTHER" id="PTHR13437">
    <property type="entry name" value="NUCLEOPORIN P58/P45 NUCLEOPORIN-LIKE PROTEIN 1"/>
    <property type="match status" value="1"/>
</dbReference>
<keyword evidence="5" id="KW-0811">Translocation</keyword>
<dbReference type="Pfam" id="PF15967">
    <property type="entry name" value="Nucleoporin_FG2"/>
    <property type="match status" value="1"/>
</dbReference>
<sequence>MFSFGSTPTAAPNPGGTAGSNFGFGQTAPPVSAPQTGFSFGSTPAGTAPPSFGAATGAAPNAGLSYGGMTNPAAAPSTGFSFGSTPAPTAQPAATGFSFGQAPAAGLGTAPGVGSLGGVPATGLSFGAPATSAAAGFSFGTTPASTASTGLTFGTPAASTAPTAATATVAPFSFGSKLTATTSAPSTVGSLGGFSFGTPSGSATVTTAAPATGFGFGATSTTTAAPALGTGLFGAAPAVTTSTSAGTAPIFSFGTKLGAPAATTSGLTFGGFGGLGATTTTAAVSTAAAPSSGLGGVPKYATTGAENSFAFGGGSGDGKTENRALQELPLPQEMLLLVEELKNQIKSDKMKFTDLNRSSNDALISKVSEEIEEVRGAVTVVANLIQKHTSNCEAIRALIHEGIANAEMANQTRETPLGSQADHTSPIQYFFRIVDKYRDRMHVYLREIEKAESSLSYVLSAQSSFTSKELLDACNTTRNSIIALAAKIQILHEDVVRMAEAHRNLQRYLLGDATDLNVTSGPKQSLAFAKVLSTKDENRFADVNVLFPHKIVEPPKIGAINMTQTLPTGKPTTPGTALTSTPIRQTHQQRQINANKSSDSLFYPSHALFQTQQSTILSGTQIPSSSPTSHISLKRSKR</sequence>
<dbReference type="GO" id="GO:0005643">
    <property type="term" value="C:nuclear pore"/>
    <property type="evidence" value="ECO:0007669"/>
    <property type="project" value="UniProtKB-SubCell"/>
</dbReference>